<name>A0ACC2S4F3_9FUNG</name>
<organism evidence="1 2">
    <name type="scientific">Entomophthora muscae</name>
    <dbReference type="NCBI Taxonomy" id="34485"/>
    <lineage>
        <taxon>Eukaryota</taxon>
        <taxon>Fungi</taxon>
        <taxon>Fungi incertae sedis</taxon>
        <taxon>Zoopagomycota</taxon>
        <taxon>Entomophthoromycotina</taxon>
        <taxon>Entomophthoromycetes</taxon>
        <taxon>Entomophthorales</taxon>
        <taxon>Entomophthoraceae</taxon>
        <taxon>Entomophthora</taxon>
    </lineage>
</organism>
<accession>A0ACC2S4F3</accession>
<comment type="caution">
    <text evidence="1">The sequence shown here is derived from an EMBL/GenBank/DDBJ whole genome shotgun (WGS) entry which is preliminary data.</text>
</comment>
<reference evidence="1" key="1">
    <citation type="submission" date="2022-04" db="EMBL/GenBank/DDBJ databases">
        <title>Genome of the entomopathogenic fungus Entomophthora muscae.</title>
        <authorList>
            <person name="Elya C."/>
            <person name="Lovett B.R."/>
            <person name="Lee E."/>
            <person name="Macias A.M."/>
            <person name="Hajek A.E."/>
            <person name="De Bivort B.L."/>
            <person name="Kasson M.T."/>
            <person name="De Fine Licht H.H."/>
            <person name="Stajich J.E."/>
        </authorList>
    </citation>
    <scope>NUCLEOTIDE SEQUENCE</scope>
    <source>
        <strain evidence="1">Berkeley</strain>
    </source>
</reference>
<protein>
    <submittedName>
        <fullName evidence="1">Uncharacterized protein</fullName>
    </submittedName>
</protein>
<keyword evidence="2" id="KW-1185">Reference proteome</keyword>
<gene>
    <name evidence="1" type="ORF">DSO57_1025131</name>
</gene>
<dbReference type="Proteomes" id="UP001165960">
    <property type="component" value="Unassembled WGS sequence"/>
</dbReference>
<dbReference type="EMBL" id="QTSX02005819">
    <property type="protein sequence ID" value="KAJ9057179.1"/>
    <property type="molecule type" value="Genomic_DNA"/>
</dbReference>
<proteinExistence type="predicted"/>
<evidence type="ECO:0000313" key="2">
    <source>
        <dbReference type="Proteomes" id="UP001165960"/>
    </source>
</evidence>
<evidence type="ECO:0000313" key="1">
    <source>
        <dbReference type="EMBL" id="KAJ9057179.1"/>
    </source>
</evidence>
<sequence>MVLVVSPRPTWAPLLAFSLNYEQACAAACSLLHTGTVALHTIPGLCPGYASKDLYSFLLDFGLPPCADGIGNSAHVNTKNVDSGHVDTFNVDTIVK</sequence>